<feature type="transmembrane region" description="Helical" evidence="1">
    <location>
        <begin position="23"/>
        <end position="43"/>
    </location>
</feature>
<reference evidence="2" key="1">
    <citation type="submission" date="2009-01" db="EMBL/GenBank/DDBJ databases">
        <title>Complete sequence of chromosome Cyanothece sp. PCC 7425.</title>
        <authorList>
            <consortium name="US DOE Joint Genome Institute"/>
            <person name="Lucas S."/>
            <person name="Copeland A."/>
            <person name="Lapidus A."/>
            <person name="Glavina del Rio T."/>
            <person name="Dalin E."/>
            <person name="Tice H."/>
            <person name="Bruce D."/>
            <person name="Goodwin L."/>
            <person name="Pitluck S."/>
            <person name="Sims D."/>
            <person name="Meineke L."/>
            <person name="Brettin T."/>
            <person name="Detter J.C."/>
            <person name="Han C."/>
            <person name="Larimer F."/>
            <person name="Land M."/>
            <person name="Hauser L."/>
            <person name="Kyrpides N."/>
            <person name="Ovchinnikova G."/>
            <person name="Liberton M."/>
            <person name="Stoeckel J."/>
            <person name="Banerjee A."/>
            <person name="Singh A."/>
            <person name="Page L."/>
            <person name="Sato H."/>
            <person name="Zhao L."/>
            <person name="Sherman L."/>
            <person name="Pakrasi H."/>
            <person name="Richardson P."/>
        </authorList>
    </citation>
    <scope>NUCLEOTIDE SEQUENCE</scope>
    <source>
        <strain evidence="2">PCC 7425</strain>
    </source>
</reference>
<sequence length="196" mass="21573">MTSDLSTENKEATAMQKNPNRPLWMGVVLILLGLAAVVVPVVSTIVAETWIAVILIMAGSTKLIYAFQTREQGGFVWKLLLSILYLATAIMLFIYPLTSIITLTLLLGSYLLTEGVFELILAFRLRPQPNWTWVLSNGFVTLLLGGLILFQWPFNAPWLIGTLVGASVFMTGLSRVMLALRHSDQSGRPEQPAPVA</sequence>
<evidence type="ECO:0008006" key="3">
    <source>
        <dbReference type="Google" id="ProtNLM"/>
    </source>
</evidence>
<accession>B8HLT7</accession>
<protein>
    <recommendedName>
        <fullName evidence="3">HdeD family acid-resistance protein</fullName>
    </recommendedName>
</protein>
<keyword evidence="1" id="KW-0472">Membrane</keyword>
<dbReference type="HOGENOM" id="CLU_091585_2_3_3"/>
<feature type="transmembrane region" description="Helical" evidence="1">
    <location>
        <begin position="133"/>
        <end position="152"/>
    </location>
</feature>
<keyword evidence="1" id="KW-0812">Transmembrane</keyword>
<dbReference type="EMBL" id="CP001344">
    <property type="protein sequence ID" value="ACL43575.1"/>
    <property type="molecule type" value="Genomic_DNA"/>
</dbReference>
<feature type="transmembrane region" description="Helical" evidence="1">
    <location>
        <begin position="100"/>
        <end position="121"/>
    </location>
</feature>
<feature type="transmembrane region" description="Helical" evidence="1">
    <location>
        <begin position="49"/>
        <end position="68"/>
    </location>
</feature>
<dbReference type="AlphaFoldDB" id="B8HLT7"/>
<evidence type="ECO:0000313" key="2">
    <source>
        <dbReference type="EMBL" id="ACL43575.1"/>
    </source>
</evidence>
<evidence type="ECO:0000256" key="1">
    <source>
        <dbReference type="SAM" id="Phobius"/>
    </source>
</evidence>
<dbReference type="OrthoDB" id="9815400at2"/>
<dbReference type="GO" id="GO:0005886">
    <property type="term" value="C:plasma membrane"/>
    <property type="evidence" value="ECO:0007669"/>
    <property type="project" value="TreeGrafter"/>
</dbReference>
<dbReference type="InterPro" id="IPR005325">
    <property type="entry name" value="DUF308_memb"/>
</dbReference>
<organism evidence="2">
    <name type="scientific">Cyanothece sp. (strain PCC 7425 / ATCC 29141)</name>
    <dbReference type="NCBI Taxonomy" id="395961"/>
    <lineage>
        <taxon>Bacteria</taxon>
        <taxon>Bacillati</taxon>
        <taxon>Cyanobacteriota</taxon>
        <taxon>Cyanophyceae</taxon>
        <taxon>Gomontiellales</taxon>
        <taxon>Cyanothecaceae</taxon>
        <taxon>Cyanothece</taxon>
    </lineage>
</organism>
<gene>
    <name evidence="2" type="ordered locus">Cyan7425_1195</name>
</gene>
<dbReference type="eggNOG" id="COG3247">
    <property type="taxonomic scope" value="Bacteria"/>
</dbReference>
<name>B8HLT7_CYAP4</name>
<dbReference type="STRING" id="395961.Cyan7425_1195"/>
<keyword evidence="1" id="KW-1133">Transmembrane helix</keyword>
<dbReference type="PANTHER" id="PTHR34989">
    <property type="entry name" value="PROTEIN HDED"/>
    <property type="match status" value="1"/>
</dbReference>
<dbReference type="Pfam" id="PF03729">
    <property type="entry name" value="DUF308"/>
    <property type="match status" value="2"/>
</dbReference>
<proteinExistence type="predicted"/>
<dbReference type="KEGG" id="cyn:Cyan7425_1195"/>
<dbReference type="PANTHER" id="PTHR34989:SF1">
    <property type="entry name" value="PROTEIN HDED"/>
    <property type="match status" value="1"/>
</dbReference>
<dbReference type="InterPro" id="IPR052712">
    <property type="entry name" value="Acid_resist_chaperone_HdeD"/>
</dbReference>
<feature type="transmembrane region" description="Helical" evidence="1">
    <location>
        <begin position="75"/>
        <end position="94"/>
    </location>
</feature>
<feature type="transmembrane region" description="Helical" evidence="1">
    <location>
        <begin position="158"/>
        <end position="178"/>
    </location>
</feature>